<dbReference type="AlphaFoldDB" id="A0A371G860"/>
<accession>A0A371G860</accession>
<comment type="caution">
    <text evidence="2">The sequence shown here is derived from an EMBL/GenBank/DDBJ whole genome shotgun (WGS) entry which is preliminary data.</text>
</comment>
<sequence length="302" mass="34665">MPLEVLRVVSISFDEGSSTSSSSSKRVQRFHVWYQKMERPQGASEESRQGSEGDRPSYTWKVENALRSSESVCRESAEGEAPFYYMVERAYLEAWKDEFIRDLGIRATYSYPKLIQRESTAFHLYFLFSFYAWRCANSYHALAPNSSSTFDSLPTPMIKVASVIADFEKLGSHRLESLAGSGLARKIQAKTLHLKETICIAKLAAKKKKVDELLVEKDAGCPCLRYELLYMCYFSNLLKEIEIRLYPFLVTIWLEEAVGLWVFDRGCELNVIIECYNGREVEVTHDSPPVKPLNPFDRDCHD</sequence>
<keyword evidence="3" id="KW-1185">Reference proteome</keyword>
<feature type="region of interest" description="Disordered" evidence="1">
    <location>
        <begin position="38"/>
        <end position="57"/>
    </location>
</feature>
<protein>
    <submittedName>
        <fullName evidence="2">Uncharacterized protein</fullName>
    </submittedName>
</protein>
<feature type="compositionally biased region" description="Basic and acidic residues" evidence="1">
    <location>
        <begin position="45"/>
        <end position="55"/>
    </location>
</feature>
<dbReference type="EMBL" id="QJKJ01006434">
    <property type="protein sequence ID" value="RDX86729.1"/>
    <property type="molecule type" value="Genomic_DNA"/>
</dbReference>
<gene>
    <name evidence="2" type="ORF">CR513_31902</name>
</gene>
<evidence type="ECO:0000313" key="3">
    <source>
        <dbReference type="Proteomes" id="UP000257109"/>
    </source>
</evidence>
<name>A0A371G860_MUCPR</name>
<proteinExistence type="predicted"/>
<reference evidence="2" key="1">
    <citation type="submission" date="2018-05" db="EMBL/GenBank/DDBJ databases">
        <title>Draft genome of Mucuna pruriens seed.</title>
        <authorList>
            <person name="Nnadi N.E."/>
            <person name="Vos R."/>
            <person name="Hasami M.H."/>
            <person name="Devisetty U.K."/>
            <person name="Aguiy J.C."/>
        </authorList>
    </citation>
    <scope>NUCLEOTIDE SEQUENCE [LARGE SCALE GENOMIC DNA]</scope>
    <source>
        <strain evidence="2">JCA_2017</strain>
    </source>
</reference>
<feature type="non-terminal residue" evidence="2">
    <location>
        <position position="1"/>
    </location>
</feature>
<evidence type="ECO:0000313" key="2">
    <source>
        <dbReference type="EMBL" id="RDX86729.1"/>
    </source>
</evidence>
<organism evidence="2 3">
    <name type="scientific">Mucuna pruriens</name>
    <name type="common">Velvet bean</name>
    <name type="synonym">Dolichos pruriens</name>
    <dbReference type="NCBI Taxonomy" id="157652"/>
    <lineage>
        <taxon>Eukaryota</taxon>
        <taxon>Viridiplantae</taxon>
        <taxon>Streptophyta</taxon>
        <taxon>Embryophyta</taxon>
        <taxon>Tracheophyta</taxon>
        <taxon>Spermatophyta</taxon>
        <taxon>Magnoliopsida</taxon>
        <taxon>eudicotyledons</taxon>
        <taxon>Gunneridae</taxon>
        <taxon>Pentapetalae</taxon>
        <taxon>rosids</taxon>
        <taxon>fabids</taxon>
        <taxon>Fabales</taxon>
        <taxon>Fabaceae</taxon>
        <taxon>Papilionoideae</taxon>
        <taxon>50 kb inversion clade</taxon>
        <taxon>NPAAA clade</taxon>
        <taxon>indigoferoid/millettioid clade</taxon>
        <taxon>Phaseoleae</taxon>
        <taxon>Mucuna</taxon>
    </lineage>
</organism>
<evidence type="ECO:0000256" key="1">
    <source>
        <dbReference type="SAM" id="MobiDB-lite"/>
    </source>
</evidence>
<dbReference type="Proteomes" id="UP000257109">
    <property type="component" value="Unassembled WGS sequence"/>
</dbReference>